<dbReference type="InterPro" id="IPR002931">
    <property type="entry name" value="Transglutaminase-like"/>
</dbReference>
<gene>
    <name evidence="4" type="ORF">DVK85_03215</name>
</gene>
<evidence type="ECO:0000259" key="2">
    <source>
        <dbReference type="Pfam" id="PF01841"/>
    </source>
</evidence>
<dbReference type="OrthoDB" id="98874at2"/>
<dbReference type="KEGG" id="fat:DVK85_03215"/>
<feature type="domain" description="DUF3857" evidence="3">
    <location>
        <begin position="69"/>
        <end position="192"/>
    </location>
</feature>
<protein>
    <submittedName>
        <fullName evidence="4">DUF3857 domain-containing protein</fullName>
    </submittedName>
</protein>
<feature type="domain" description="Transglutaminase-like" evidence="2">
    <location>
        <begin position="324"/>
        <end position="396"/>
    </location>
</feature>
<name>A0A345H9M9_9FLAO</name>
<dbReference type="EMBL" id="CP031188">
    <property type="protein sequence ID" value="AXG73289.1"/>
    <property type="molecule type" value="Genomic_DNA"/>
</dbReference>
<evidence type="ECO:0000313" key="4">
    <source>
        <dbReference type="EMBL" id="AXG73289.1"/>
    </source>
</evidence>
<dbReference type="Pfam" id="PF12969">
    <property type="entry name" value="DUF3857"/>
    <property type="match status" value="1"/>
</dbReference>
<reference evidence="4 5" key="1">
    <citation type="submission" date="2018-07" db="EMBL/GenBank/DDBJ databases">
        <title>Complete genome sequence of Flavobacterium arcticum type strain SM1502T.</title>
        <authorList>
            <person name="Li Y."/>
            <person name="Li D.-D."/>
        </authorList>
    </citation>
    <scope>NUCLEOTIDE SEQUENCE [LARGE SCALE GENOMIC DNA]</scope>
    <source>
        <strain evidence="4 5">SM1502</strain>
    </source>
</reference>
<feature type="chain" id="PRO_5016790968" evidence="1">
    <location>
        <begin position="20"/>
        <end position="672"/>
    </location>
</feature>
<dbReference type="Gene3D" id="2.60.120.1130">
    <property type="match status" value="1"/>
</dbReference>
<sequence length="672" mass="77212">MKNISLLIAFLLLSLNTFAQKFELGKVSVDELKETSHKTDPSAPAAILYKKGFTRFDFNNSGDWIIVTDVEVRVKIYTKEGYSYANVEVPYYTKGMDKEEVVFTDAVTYNLDGNKIEKTKLKNEGEFKEDYTVNWHIKKITLPAVKEGSVIEYHYQIRSPFKRSIPTWYFQGKLPINNIKYTVKIPQYFIYNRILSPYIPIKEEEDTSKETKVFSSSNTKGGYGRKSSVLKNEVGTVTYYEIEKTYSTENVPALQDEHYVDNIENYLSFVKHELSKTHFPNQQEKKYASDWDAIVKTIYNDENFGRELDEKDYFEDDIKTLINETNTTRGELITTIYNYVRDRMAFNEQYRYECVDGVKKAYESKTGNVAEINLMLVAMLRYAGLNANPVLLSTRANGHVSFVNRTEFNYVVAGLESQNGIMFLDATSKNGVPGLLPIRALNVTGRVIRENLSSAQVLVTPVINSVENTVVMANLNSNGSIDGQIRVQYFDYNAYVFREAYLNVNQDNYLSGLEKKLGNAIVSDYKLTNDKEYDKPIIEGFSFQNNAGADVIGDKIYLSPMLFYTMKENPFKQEKRAYPVDFIYPRQDRYNISITIPDGYEVESLPESATVAMDGNICTFRFNIAQRGNQIQMVINNDINVGRLNPEYYSDLKSFFNDVFVKQNEKIVLKKV</sequence>
<dbReference type="Proteomes" id="UP000253951">
    <property type="component" value="Chromosome"/>
</dbReference>
<dbReference type="Gene3D" id="3.10.620.30">
    <property type="match status" value="1"/>
</dbReference>
<feature type="signal peptide" evidence="1">
    <location>
        <begin position="1"/>
        <end position="19"/>
    </location>
</feature>
<evidence type="ECO:0000259" key="3">
    <source>
        <dbReference type="Pfam" id="PF12969"/>
    </source>
</evidence>
<keyword evidence="1" id="KW-0732">Signal</keyword>
<accession>A0A345H9M9</accession>
<dbReference type="InterPro" id="IPR024618">
    <property type="entry name" value="DUF3857"/>
</dbReference>
<dbReference type="RefSeq" id="WP_114677050.1">
    <property type="nucleotide sequence ID" value="NZ_CP031188.1"/>
</dbReference>
<dbReference type="AlphaFoldDB" id="A0A345H9M9"/>
<evidence type="ECO:0000256" key="1">
    <source>
        <dbReference type="SAM" id="SignalP"/>
    </source>
</evidence>
<proteinExistence type="predicted"/>
<evidence type="ECO:0000313" key="5">
    <source>
        <dbReference type="Proteomes" id="UP000253951"/>
    </source>
</evidence>
<keyword evidence="5" id="KW-1185">Reference proteome</keyword>
<dbReference type="Gene3D" id="2.60.40.3140">
    <property type="match status" value="1"/>
</dbReference>
<dbReference type="Pfam" id="PF01841">
    <property type="entry name" value="Transglut_core"/>
    <property type="match status" value="1"/>
</dbReference>
<organism evidence="4 5">
    <name type="scientific">Flavobacterium arcticum</name>
    <dbReference type="NCBI Taxonomy" id="1784713"/>
    <lineage>
        <taxon>Bacteria</taxon>
        <taxon>Pseudomonadati</taxon>
        <taxon>Bacteroidota</taxon>
        <taxon>Flavobacteriia</taxon>
        <taxon>Flavobacteriales</taxon>
        <taxon>Flavobacteriaceae</taxon>
        <taxon>Flavobacterium</taxon>
    </lineage>
</organism>